<organism evidence="3 4">
    <name type="scientific">Triplophysa rosa</name>
    <name type="common">Cave loach</name>
    <dbReference type="NCBI Taxonomy" id="992332"/>
    <lineage>
        <taxon>Eukaryota</taxon>
        <taxon>Metazoa</taxon>
        <taxon>Chordata</taxon>
        <taxon>Craniata</taxon>
        <taxon>Vertebrata</taxon>
        <taxon>Euteleostomi</taxon>
        <taxon>Actinopterygii</taxon>
        <taxon>Neopterygii</taxon>
        <taxon>Teleostei</taxon>
        <taxon>Ostariophysi</taxon>
        <taxon>Cypriniformes</taxon>
        <taxon>Nemacheilidae</taxon>
        <taxon>Triplophysa</taxon>
    </lineage>
</organism>
<reference evidence="3" key="1">
    <citation type="submission" date="2021-02" db="EMBL/GenBank/DDBJ databases">
        <title>Comparative genomics reveals that relaxation of natural selection precedes convergent phenotypic evolution of cavefish.</title>
        <authorList>
            <person name="Peng Z."/>
        </authorList>
    </citation>
    <scope>NUCLEOTIDE SEQUENCE</scope>
    <source>
        <tissue evidence="3">Muscle</tissue>
    </source>
</reference>
<keyword evidence="1" id="KW-0391">Immunity</keyword>
<dbReference type="PANTHER" id="PTHR23268">
    <property type="entry name" value="T-CELL RECEPTOR BETA CHAIN"/>
    <property type="match status" value="1"/>
</dbReference>
<protein>
    <submittedName>
        <fullName evidence="3">Ig kappa chain V-I region Walker</fullName>
    </submittedName>
</protein>
<dbReference type="AlphaFoldDB" id="A0A9W7TWE8"/>
<dbReference type="InterPro" id="IPR013783">
    <property type="entry name" value="Ig-like_fold"/>
</dbReference>
<evidence type="ECO:0000256" key="2">
    <source>
        <dbReference type="SAM" id="SignalP"/>
    </source>
</evidence>
<feature type="signal peptide" evidence="2">
    <location>
        <begin position="1"/>
        <end position="19"/>
    </location>
</feature>
<proteinExistence type="predicted"/>
<evidence type="ECO:0000313" key="4">
    <source>
        <dbReference type="Proteomes" id="UP001059041"/>
    </source>
</evidence>
<evidence type="ECO:0000256" key="1">
    <source>
        <dbReference type="ARBA" id="ARBA00022859"/>
    </source>
</evidence>
<dbReference type="Gene3D" id="2.60.40.10">
    <property type="entry name" value="Immunoglobulins"/>
    <property type="match status" value="1"/>
</dbReference>
<gene>
    <name evidence="3" type="ORF">IRJ41_006643</name>
</gene>
<comment type="caution">
    <text evidence="3">The sequence shown here is derived from an EMBL/GenBank/DDBJ whole genome shotgun (WGS) entry which is preliminary data.</text>
</comment>
<feature type="chain" id="PRO_5040824010" evidence="2">
    <location>
        <begin position="20"/>
        <end position="123"/>
    </location>
</feature>
<dbReference type="InterPro" id="IPR050413">
    <property type="entry name" value="TCR_beta_variable"/>
</dbReference>
<keyword evidence="4" id="KW-1185">Reference proteome</keyword>
<accession>A0A9W7TWE8</accession>
<dbReference type="EMBL" id="JAFHDT010000010">
    <property type="protein sequence ID" value="KAI7804344.1"/>
    <property type="molecule type" value="Genomic_DNA"/>
</dbReference>
<dbReference type="GO" id="GO:0002376">
    <property type="term" value="P:immune system process"/>
    <property type="evidence" value="ECO:0007669"/>
    <property type="project" value="UniProtKB-KW"/>
</dbReference>
<dbReference type="InterPro" id="IPR036179">
    <property type="entry name" value="Ig-like_dom_sf"/>
</dbReference>
<dbReference type="SUPFAM" id="SSF48726">
    <property type="entry name" value="Immunoglobulin"/>
    <property type="match status" value="1"/>
</dbReference>
<dbReference type="Proteomes" id="UP001059041">
    <property type="component" value="Linkage Group LG10"/>
</dbReference>
<evidence type="ECO:0000313" key="3">
    <source>
        <dbReference type="EMBL" id="KAI7804344.1"/>
    </source>
</evidence>
<keyword evidence="2" id="KW-0732">Signal</keyword>
<dbReference type="GO" id="GO:0007166">
    <property type="term" value="P:cell surface receptor signaling pathway"/>
    <property type="evidence" value="ECO:0007669"/>
    <property type="project" value="TreeGrafter"/>
</dbReference>
<dbReference type="GO" id="GO:0005886">
    <property type="term" value="C:plasma membrane"/>
    <property type="evidence" value="ECO:0007669"/>
    <property type="project" value="TreeGrafter"/>
</dbReference>
<name>A0A9W7TWE8_TRIRA</name>
<sequence length="123" mass="13960">MTFIVCLIYFTKMPLWVSGKSLSDQVHQTPAHLLTKVESTVQLNCSHTIQDYYMILWYEQLKSDTALRLIGYVNYKNPSIENDFKNQYNIAGDGAKASTLHLKLENKPVGSTAMYYCAASKAQ</sequence>